<dbReference type="InterPro" id="IPR050138">
    <property type="entry name" value="DHOase/Allantoinase_Hydrolase"/>
</dbReference>
<feature type="active site" evidence="7">
    <location>
        <position position="305"/>
    </location>
</feature>
<feature type="binding site" evidence="7">
    <location>
        <position position="179"/>
    </location>
    <ligand>
        <name>Zn(2+)</name>
        <dbReference type="ChEBI" id="CHEBI:29105"/>
        <label>2</label>
    </ligand>
</feature>
<dbReference type="PROSITE" id="PS00483">
    <property type="entry name" value="DIHYDROOROTASE_2"/>
    <property type="match status" value="1"/>
</dbReference>
<dbReference type="SUPFAM" id="SSF51556">
    <property type="entry name" value="Metallo-dependent hydrolases"/>
    <property type="match status" value="1"/>
</dbReference>
<feature type="binding site" evidence="7">
    <location>
        <position position="309"/>
    </location>
    <ligand>
        <name>substrate</name>
    </ligand>
</feature>
<keyword evidence="6 7" id="KW-0665">Pyrimidine biosynthesis</keyword>
<dbReference type="SUPFAM" id="SSF51338">
    <property type="entry name" value="Composite domain of metallo-dependent hydrolases"/>
    <property type="match status" value="1"/>
</dbReference>
<dbReference type="Pfam" id="PF12890">
    <property type="entry name" value="DHOase"/>
    <property type="match status" value="1"/>
</dbReference>
<feature type="binding site" evidence="7">
    <location>
        <position position="305"/>
    </location>
    <ligand>
        <name>Zn(2+)</name>
        <dbReference type="ChEBI" id="CHEBI:29105"/>
        <label>1</label>
    </ligand>
</feature>
<feature type="binding site" evidence="7">
    <location>
        <position position="62"/>
    </location>
    <ligand>
        <name>Zn(2+)</name>
        <dbReference type="ChEBI" id="CHEBI:29105"/>
        <label>1</label>
    </ligand>
</feature>
<dbReference type="Gene3D" id="3.20.20.140">
    <property type="entry name" value="Metal-dependent hydrolases"/>
    <property type="match status" value="1"/>
</dbReference>
<name>A0A0R2GYE5_WEIVI</name>
<evidence type="ECO:0000256" key="7">
    <source>
        <dbReference type="HAMAP-Rule" id="MF_00220"/>
    </source>
</evidence>
<evidence type="ECO:0000256" key="3">
    <source>
        <dbReference type="ARBA" id="ARBA00022723"/>
    </source>
</evidence>
<evidence type="ECO:0000256" key="5">
    <source>
        <dbReference type="ARBA" id="ARBA00022833"/>
    </source>
</evidence>
<feature type="binding site" evidence="7">
    <location>
        <position position="278"/>
    </location>
    <ligand>
        <name>substrate</name>
    </ligand>
</feature>
<dbReference type="HAMAP" id="MF_00220_B">
    <property type="entry name" value="PyrC_classI_B"/>
    <property type="match status" value="1"/>
</dbReference>
<comment type="similarity">
    <text evidence="2 7">Belongs to the metallo-dependent hydrolases superfamily. DHOase family. Class I DHOase subfamily.</text>
</comment>
<evidence type="ECO:0000313" key="9">
    <source>
        <dbReference type="EMBL" id="KRN45785.1"/>
    </source>
</evidence>
<evidence type="ECO:0000256" key="6">
    <source>
        <dbReference type="ARBA" id="ARBA00022975"/>
    </source>
</evidence>
<protein>
    <recommendedName>
        <fullName evidence="7">Dihydroorotase</fullName>
        <shortName evidence="7">DHOase</shortName>
        <ecNumber evidence="7">3.5.2.3</ecNumber>
    </recommendedName>
</protein>
<comment type="catalytic activity">
    <reaction evidence="7">
        <text>(S)-dihydroorotate + H2O = N-carbamoyl-L-aspartate + H(+)</text>
        <dbReference type="Rhea" id="RHEA:24296"/>
        <dbReference type="ChEBI" id="CHEBI:15377"/>
        <dbReference type="ChEBI" id="CHEBI:15378"/>
        <dbReference type="ChEBI" id="CHEBI:30864"/>
        <dbReference type="ChEBI" id="CHEBI:32814"/>
        <dbReference type="EC" id="3.5.2.3"/>
    </reaction>
</comment>
<keyword evidence="3 7" id="KW-0479">Metal-binding</keyword>
<evidence type="ECO:0000256" key="1">
    <source>
        <dbReference type="ARBA" id="ARBA00002368"/>
    </source>
</evidence>
<dbReference type="NCBIfam" id="TIGR00857">
    <property type="entry name" value="pyrC_multi"/>
    <property type="match status" value="1"/>
</dbReference>
<accession>A0A0R2GYE5</accession>
<dbReference type="GO" id="GO:0004038">
    <property type="term" value="F:allantoinase activity"/>
    <property type="evidence" value="ECO:0007669"/>
    <property type="project" value="TreeGrafter"/>
</dbReference>
<sequence>MSSLKIKNARVVLHDNDLIQTDVVIRDGKIAEMAPTLMVKTDRVIDAKGQLLMPGLVDVHVHFREPGFEYKETIKTGSQASARGGFTTVLAMPNLNSVPSTVETFKQVQALNQQDGVINIDQYAAISAGLTSEEVDDIQALADAGAVAFTNDGKGVQNAKTMRDAMRAAASVDRPLVAHVEDESLIDGGVMNLGQRSAELELPGMDPLGESSQLARDLVIAKATGVHYHVAHLSTKESVNLVRIAKQNGVNVTAEVSPHHLLLDETDIQGDNALYKMNPPLRAPQDRMAVIGGLLDGTIDMVATDHAPHAVEEKDRTFMGAAFGITGIETSFQLIYTHLVRSGVATLEELTNWMVKNPVADFNLAAPTKVTVGQTADLALFDIDHAHTISADEFLSKGVNSPFIGETIYGQTSMTFLNGEVVYDAANDK</sequence>
<feature type="binding site" evidence="7">
    <location>
        <position position="152"/>
    </location>
    <ligand>
        <name>Zn(2+)</name>
        <dbReference type="ChEBI" id="CHEBI:29105"/>
        <label>2</label>
    </ligand>
</feature>
<feature type="binding site" evidence="7">
    <location>
        <position position="94"/>
    </location>
    <ligand>
        <name>substrate</name>
    </ligand>
</feature>
<dbReference type="EC" id="3.5.2.3" evidence="7"/>
<dbReference type="InterPro" id="IPR024403">
    <property type="entry name" value="DHOase_cat"/>
</dbReference>
<evidence type="ECO:0000313" key="10">
    <source>
        <dbReference type="Proteomes" id="UP000051992"/>
    </source>
</evidence>
<dbReference type="GO" id="GO:0006145">
    <property type="term" value="P:purine nucleobase catabolic process"/>
    <property type="evidence" value="ECO:0007669"/>
    <property type="project" value="TreeGrafter"/>
</dbReference>
<feature type="binding site" evidence="7">
    <location>
        <begin position="323"/>
        <end position="324"/>
    </location>
    <ligand>
        <name>substrate</name>
    </ligand>
</feature>
<proteinExistence type="inferred from homology"/>
<dbReference type="GO" id="GO:0005737">
    <property type="term" value="C:cytoplasm"/>
    <property type="evidence" value="ECO:0007669"/>
    <property type="project" value="TreeGrafter"/>
</dbReference>
<comment type="pathway">
    <text evidence="7">Pyrimidine metabolism; UMP biosynthesis via de novo pathway; (S)-dihydroorotate from bicarbonate: step 3/3.</text>
</comment>
<keyword evidence="4 7" id="KW-0378">Hydrolase</keyword>
<dbReference type="AlphaFoldDB" id="A0A0R2GYE5"/>
<feature type="binding site" evidence="7">
    <location>
        <position position="232"/>
    </location>
    <ligand>
        <name>Zn(2+)</name>
        <dbReference type="ChEBI" id="CHEBI:29105"/>
        <label>2</label>
    </ligand>
</feature>
<reference evidence="9 10" key="1">
    <citation type="journal article" date="2015" name="Genome Announc.">
        <title>Expanding the biotechnology potential of lactobacilli through comparative genomics of 213 strains and associated genera.</title>
        <authorList>
            <person name="Sun Z."/>
            <person name="Harris H.M."/>
            <person name="McCann A."/>
            <person name="Guo C."/>
            <person name="Argimon S."/>
            <person name="Zhang W."/>
            <person name="Yang X."/>
            <person name="Jeffery I.B."/>
            <person name="Cooney J.C."/>
            <person name="Kagawa T.F."/>
            <person name="Liu W."/>
            <person name="Song Y."/>
            <person name="Salvetti E."/>
            <person name="Wrobel A."/>
            <person name="Rasinkangas P."/>
            <person name="Parkhill J."/>
            <person name="Rea M.C."/>
            <person name="O'Sullivan O."/>
            <person name="Ritari J."/>
            <person name="Douillard F.P."/>
            <person name="Paul Ross R."/>
            <person name="Yang R."/>
            <person name="Briner A.E."/>
            <person name="Felis G.E."/>
            <person name="de Vos W.M."/>
            <person name="Barrangou R."/>
            <person name="Klaenhammer T.R."/>
            <person name="Caufield P.W."/>
            <person name="Cui Y."/>
            <person name="Zhang H."/>
            <person name="O'Toole P.W."/>
        </authorList>
    </citation>
    <scope>NUCLEOTIDE SEQUENCE [LARGE SCALE GENOMIC DNA]</scope>
    <source>
        <strain evidence="9 10">DSM 20410</strain>
    </source>
</reference>
<dbReference type="InterPro" id="IPR011059">
    <property type="entry name" value="Metal-dep_hydrolase_composite"/>
</dbReference>
<feature type="binding site" evidence="7">
    <location>
        <begin position="62"/>
        <end position="64"/>
    </location>
    <ligand>
        <name>substrate</name>
    </ligand>
</feature>
<comment type="cofactor">
    <cofactor evidence="7">
        <name>Zn(2+)</name>
        <dbReference type="ChEBI" id="CHEBI:29105"/>
    </cofactor>
    <text evidence="7">Binds 2 Zn(2+) ions per subunit.</text>
</comment>
<dbReference type="PANTHER" id="PTHR43668:SF2">
    <property type="entry name" value="ALLANTOINASE"/>
    <property type="match status" value="1"/>
</dbReference>
<dbReference type="GO" id="GO:0008270">
    <property type="term" value="F:zinc ion binding"/>
    <property type="evidence" value="ECO:0007669"/>
    <property type="project" value="UniProtKB-UniRule"/>
</dbReference>
<keyword evidence="10" id="KW-1185">Reference proteome</keyword>
<dbReference type="CDD" id="cd01317">
    <property type="entry name" value="DHOase_IIa"/>
    <property type="match status" value="1"/>
</dbReference>
<feature type="binding site" evidence="7">
    <location>
        <position position="60"/>
    </location>
    <ligand>
        <name>Zn(2+)</name>
        <dbReference type="ChEBI" id="CHEBI:29105"/>
        <label>1</label>
    </ligand>
</feature>
<evidence type="ECO:0000256" key="4">
    <source>
        <dbReference type="ARBA" id="ARBA00022801"/>
    </source>
</evidence>
<dbReference type="GO" id="GO:0004151">
    <property type="term" value="F:dihydroorotase activity"/>
    <property type="evidence" value="ECO:0007669"/>
    <property type="project" value="UniProtKB-UniRule"/>
</dbReference>
<comment type="function">
    <text evidence="1 7">Catalyzes the reversible cyclization of carbamoyl aspartate to dihydroorotate.</text>
</comment>
<feature type="binding site" evidence="7">
    <location>
        <position position="152"/>
    </location>
    <ligand>
        <name>Zn(2+)</name>
        <dbReference type="ChEBI" id="CHEBI:29105"/>
        <label>1</label>
    </ligand>
</feature>
<dbReference type="InterPro" id="IPR032466">
    <property type="entry name" value="Metal_Hydrolase"/>
</dbReference>
<dbReference type="PROSITE" id="PS00482">
    <property type="entry name" value="DIHYDROOROTASE_1"/>
    <property type="match status" value="1"/>
</dbReference>
<dbReference type="OrthoDB" id="9765462at2"/>
<dbReference type="RefSeq" id="WP_057746932.1">
    <property type="nucleotide sequence ID" value="NZ_BJLU01000008.1"/>
</dbReference>
<dbReference type="GO" id="GO:0044205">
    <property type="term" value="P:'de novo' UMP biosynthetic process"/>
    <property type="evidence" value="ECO:0007669"/>
    <property type="project" value="UniProtKB-UniRule"/>
</dbReference>
<keyword evidence="5 7" id="KW-0862">Zinc</keyword>
<dbReference type="PANTHER" id="PTHR43668">
    <property type="entry name" value="ALLANTOINASE"/>
    <property type="match status" value="1"/>
</dbReference>
<comment type="caution">
    <text evidence="9">The sequence shown here is derived from an EMBL/GenBank/DDBJ whole genome shotgun (WGS) entry which is preliminary data.</text>
</comment>
<evidence type="ECO:0000259" key="8">
    <source>
        <dbReference type="Pfam" id="PF12890"/>
    </source>
</evidence>
<organism evidence="9 10">
    <name type="scientific">Weissella viridescens</name>
    <name type="common">Lactobacillus viridescens</name>
    <dbReference type="NCBI Taxonomy" id="1629"/>
    <lineage>
        <taxon>Bacteria</taxon>
        <taxon>Bacillati</taxon>
        <taxon>Bacillota</taxon>
        <taxon>Bacilli</taxon>
        <taxon>Lactobacillales</taxon>
        <taxon>Lactobacillaceae</taxon>
        <taxon>Weissella</taxon>
    </lineage>
</organism>
<dbReference type="InterPro" id="IPR004722">
    <property type="entry name" value="DHOase"/>
</dbReference>
<dbReference type="PATRIC" id="fig|1629.5.peg.1385"/>
<dbReference type="Gene3D" id="2.30.40.10">
    <property type="entry name" value="Urease, subunit C, domain 1"/>
    <property type="match status" value="1"/>
</dbReference>
<dbReference type="EMBL" id="JQBM01000005">
    <property type="protein sequence ID" value="KRN45785.1"/>
    <property type="molecule type" value="Genomic_DNA"/>
</dbReference>
<gene>
    <name evidence="7" type="primary">pyrC</name>
    <name evidence="9" type="ORF">IV50_GL001372</name>
</gene>
<dbReference type="InterPro" id="IPR002195">
    <property type="entry name" value="Dihydroorotase_CS"/>
</dbReference>
<feature type="domain" description="Dihydroorotase catalytic" evidence="8">
    <location>
        <begin position="49"/>
        <end position="238"/>
    </location>
</feature>
<evidence type="ECO:0000256" key="2">
    <source>
        <dbReference type="ARBA" id="ARBA00010286"/>
    </source>
</evidence>
<dbReference type="UniPathway" id="UPA00070">
    <property type="reaction ID" value="UER00117"/>
</dbReference>
<dbReference type="Proteomes" id="UP000051992">
    <property type="component" value="Unassembled WGS sequence"/>
</dbReference>